<dbReference type="SUPFAM" id="SSF49503">
    <property type="entry name" value="Cupredoxins"/>
    <property type="match status" value="1"/>
</dbReference>
<keyword evidence="2" id="KW-0186">Copper</keyword>
<dbReference type="InterPro" id="IPR000923">
    <property type="entry name" value="BlueCu_1"/>
</dbReference>
<keyword evidence="3" id="KW-0732">Signal</keyword>
<keyword evidence="1" id="KW-0479">Metal-binding</keyword>
<protein>
    <recommendedName>
        <fullName evidence="4">Blue (type 1) copper domain-containing protein</fullName>
    </recommendedName>
</protein>
<dbReference type="InterPro" id="IPR052721">
    <property type="entry name" value="ET_Amicyanin"/>
</dbReference>
<dbReference type="EMBL" id="CP087164">
    <property type="protein sequence ID" value="UGS39196.1"/>
    <property type="molecule type" value="Genomic_DNA"/>
</dbReference>
<evidence type="ECO:0000256" key="1">
    <source>
        <dbReference type="ARBA" id="ARBA00022723"/>
    </source>
</evidence>
<gene>
    <name evidence="5" type="ORF">DSM104329_05628</name>
</gene>
<dbReference type="PANTHER" id="PTHR36507:SF1">
    <property type="entry name" value="BLL1555 PROTEIN"/>
    <property type="match status" value="1"/>
</dbReference>
<dbReference type="GO" id="GO:0005507">
    <property type="term" value="F:copper ion binding"/>
    <property type="evidence" value="ECO:0007669"/>
    <property type="project" value="InterPro"/>
</dbReference>
<evidence type="ECO:0000313" key="5">
    <source>
        <dbReference type="EMBL" id="UGS39196.1"/>
    </source>
</evidence>
<dbReference type="Pfam" id="PF00127">
    <property type="entry name" value="Copper-bind"/>
    <property type="match status" value="1"/>
</dbReference>
<dbReference type="InterPro" id="IPR008972">
    <property type="entry name" value="Cupredoxin"/>
</dbReference>
<dbReference type="KEGG" id="sbae:DSM104329_05628"/>
<name>A0A9E7C343_9ACTN</name>
<feature type="chain" id="PRO_5039615022" description="Blue (type 1) copper domain-containing protein" evidence="3">
    <location>
        <begin position="24"/>
        <end position="299"/>
    </location>
</feature>
<reference evidence="5" key="1">
    <citation type="journal article" date="2022" name="Int. J. Syst. Evol. Microbiol.">
        <title>Pseudomonas aegrilactucae sp. nov. and Pseudomonas morbosilactucae sp. nov., pathogens causing bacterial rot of lettuce in Japan.</title>
        <authorList>
            <person name="Sawada H."/>
            <person name="Fujikawa T."/>
            <person name="Satou M."/>
        </authorList>
    </citation>
    <scope>NUCLEOTIDE SEQUENCE</scope>
    <source>
        <strain evidence="5">0166_1</strain>
    </source>
</reference>
<evidence type="ECO:0000256" key="2">
    <source>
        <dbReference type="ARBA" id="ARBA00023008"/>
    </source>
</evidence>
<dbReference type="AlphaFoldDB" id="A0A9E7C343"/>
<evidence type="ECO:0000313" key="6">
    <source>
        <dbReference type="Proteomes" id="UP001162834"/>
    </source>
</evidence>
<feature type="domain" description="Blue (type 1) copper" evidence="4">
    <location>
        <begin position="47"/>
        <end position="117"/>
    </location>
</feature>
<dbReference type="PANTHER" id="PTHR36507">
    <property type="entry name" value="BLL1555 PROTEIN"/>
    <property type="match status" value="1"/>
</dbReference>
<dbReference type="Proteomes" id="UP001162834">
    <property type="component" value="Chromosome"/>
</dbReference>
<accession>A0A9E7C343</accession>
<evidence type="ECO:0000256" key="3">
    <source>
        <dbReference type="SAM" id="SignalP"/>
    </source>
</evidence>
<dbReference type="RefSeq" id="WP_259313200.1">
    <property type="nucleotide sequence ID" value="NZ_CP087164.1"/>
</dbReference>
<dbReference type="Gene3D" id="2.60.40.420">
    <property type="entry name" value="Cupredoxins - blue copper proteins"/>
    <property type="match status" value="1"/>
</dbReference>
<evidence type="ECO:0000259" key="4">
    <source>
        <dbReference type="Pfam" id="PF00127"/>
    </source>
</evidence>
<proteinExistence type="predicted"/>
<keyword evidence="6" id="KW-1185">Reference proteome</keyword>
<sequence>MRRRGLVVAVAAVGLAVPAGAPAQYAGDHAMPAQAGDGASVSIGFDAYAPPVIDVLAGDTVAWVNNSVRAHTVTARDGSWDSARMINGDRYEHGFDATGAVAYYCTLHPFMAGEVDVHAVLLDRPATPAGAGRPYPLSGRAAAEPGSAVTIEADTGDGFAPAGRATVGAGGAFRTTVTPATTTTYRASVPDADPSPPVQLLVLDHTVSVSVRRRGDVSVVGAQVSPPMPGGNVVLQLKLKDRFGWWPERFGRLDATSRARFTIRAPVRVAPARVLLTLGDRATPLAESPVVHLRGAAPW</sequence>
<organism evidence="5 6">
    <name type="scientific">Capillimicrobium parvum</name>
    <dbReference type="NCBI Taxonomy" id="2884022"/>
    <lineage>
        <taxon>Bacteria</taxon>
        <taxon>Bacillati</taxon>
        <taxon>Actinomycetota</taxon>
        <taxon>Thermoleophilia</taxon>
        <taxon>Solirubrobacterales</taxon>
        <taxon>Capillimicrobiaceae</taxon>
        <taxon>Capillimicrobium</taxon>
    </lineage>
</organism>
<dbReference type="GO" id="GO:0009055">
    <property type="term" value="F:electron transfer activity"/>
    <property type="evidence" value="ECO:0007669"/>
    <property type="project" value="InterPro"/>
</dbReference>
<feature type="signal peptide" evidence="3">
    <location>
        <begin position="1"/>
        <end position="23"/>
    </location>
</feature>